<feature type="signal peptide" evidence="1">
    <location>
        <begin position="1"/>
        <end position="23"/>
    </location>
</feature>
<gene>
    <name evidence="2" type="ORF">EGT74_25090</name>
</gene>
<dbReference type="RefSeq" id="WP_123849300.1">
    <property type="nucleotide sequence ID" value="NZ_RPDH01000003.1"/>
</dbReference>
<comment type="caution">
    <text evidence="2">The sequence shown here is derived from an EMBL/GenBank/DDBJ whole genome shotgun (WGS) entry which is preliminary data.</text>
</comment>
<dbReference type="InterPro" id="IPR058093">
    <property type="entry name" value="LA_2272-like"/>
</dbReference>
<sequence>MSRFCFILLICLAGICGAPALYAQQPLNKNVSINVVRQPVDTVLARLSLQSKGSFSFIGSPFRKDSLVTLRVVNKPLRQVLDQLFQGRIQYVESGDNIVLQRADGQRERHYMISGTVRDRLSGQAIEAASIFEHSNLASTFTDSEGHFHLRLRDRGRMPSVQLTVSKEFYLDTALYIMPGFDREISIAIAPAPPVQLREFTVTDGVEKTWLGKKLLSNTLRRQTQNISRFFAEKPVQTSIVPSLGTHGKMAGQVVNKFSLNIVGGYSAGLDGVEVAGGFNINKKDAQYAQVAGLFNMVGGHMKGAQATGGMNRVMKSAMGAQAAGIANIIDSSMTGAQATGGINKTGGFSSGAQAAGLANVGNGSFMGFQAAGGLNIIRGEVLGAQIAGLSNYSEGTSKGAQITGGLNHAKGTVEGIQIAGIYNSTGDSLKGIQLAGIANRTNGINHGAQIGVFNYARTVKGLQFGLINIADSSAGTSIGLVNIVRKNGYYKLSISASDLLPVQASLKTGRRQLYSVLMAGKGDAQYGFGFGIGTAFTLYKRLGMTAELVQQTLFDGNWDVSATIGRLMPLVNFRIAPWLSVHAGPAFSIGEYSELHPVPGKGYPSFFDNGDFNAWLGWQAGITLF</sequence>
<protein>
    <recommendedName>
        <fullName evidence="4">Carboxypeptidase-like regulatory domain-containing protein</fullName>
    </recommendedName>
</protein>
<feature type="chain" id="PRO_5017925897" description="Carboxypeptidase-like regulatory domain-containing protein" evidence="1">
    <location>
        <begin position="24"/>
        <end position="626"/>
    </location>
</feature>
<keyword evidence="3" id="KW-1185">Reference proteome</keyword>
<accession>A0A3N4PAH1</accession>
<dbReference type="Proteomes" id="UP000278351">
    <property type="component" value="Unassembled WGS sequence"/>
</dbReference>
<proteinExistence type="predicted"/>
<evidence type="ECO:0008006" key="4">
    <source>
        <dbReference type="Google" id="ProtNLM"/>
    </source>
</evidence>
<evidence type="ECO:0000256" key="1">
    <source>
        <dbReference type="SAM" id="SignalP"/>
    </source>
</evidence>
<name>A0A3N4PAH1_9BACT</name>
<dbReference type="NCBIfam" id="NF047436">
    <property type="entry name" value="LA_2272_repeat"/>
    <property type="match status" value="1"/>
</dbReference>
<dbReference type="OrthoDB" id="5505971at2"/>
<dbReference type="InterPro" id="IPR008969">
    <property type="entry name" value="CarboxyPept-like_regulatory"/>
</dbReference>
<dbReference type="SUPFAM" id="SSF49464">
    <property type="entry name" value="Carboxypeptidase regulatory domain-like"/>
    <property type="match status" value="1"/>
</dbReference>
<reference evidence="2 3" key="1">
    <citation type="submission" date="2018-11" db="EMBL/GenBank/DDBJ databases">
        <title>Chitinophaga lutea sp.nov., isolate from arsenic contaminated soil.</title>
        <authorList>
            <person name="Zong Y."/>
        </authorList>
    </citation>
    <scope>NUCLEOTIDE SEQUENCE [LARGE SCALE GENOMIC DNA]</scope>
    <source>
        <strain evidence="2 3">ZY74</strain>
    </source>
</reference>
<dbReference type="AlphaFoldDB" id="A0A3N4PAH1"/>
<organism evidence="2 3">
    <name type="scientific">Chitinophaga lutea</name>
    <dbReference type="NCBI Taxonomy" id="2488634"/>
    <lineage>
        <taxon>Bacteria</taxon>
        <taxon>Pseudomonadati</taxon>
        <taxon>Bacteroidota</taxon>
        <taxon>Chitinophagia</taxon>
        <taxon>Chitinophagales</taxon>
        <taxon>Chitinophagaceae</taxon>
        <taxon>Chitinophaga</taxon>
    </lineage>
</organism>
<evidence type="ECO:0000313" key="3">
    <source>
        <dbReference type="Proteomes" id="UP000278351"/>
    </source>
</evidence>
<dbReference type="EMBL" id="RPDH01000003">
    <property type="protein sequence ID" value="RPE05653.1"/>
    <property type="molecule type" value="Genomic_DNA"/>
</dbReference>
<evidence type="ECO:0000313" key="2">
    <source>
        <dbReference type="EMBL" id="RPE05653.1"/>
    </source>
</evidence>
<keyword evidence="1" id="KW-0732">Signal</keyword>